<gene>
    <name evidence="1" type="ORF">C2G38_2237850</name>
</gene>
<evidence type="ECO:0000313" key="2">
    <source>
        <dbReference type="Proteomes" id="UP000266673"/>
    </source>
</evidence>
<dbReference type="Proteomes" id="UP000266673">
    <property type="component" value="Unassembled WGS sequence"/>
</dbReference>
<dbReference type="EMBL" id="QKWP01007450">
    <property type="protein sequence ID" value="RIA99786.1"/>
    <property type="molecule type" value="Genomic_DNA"/>
</dbReference>
<keyword evidence="2" id="KW-1185">Reference proteome</keyword>
<comment type="caution">
    <text evidence="1">The sequence shown here is derived from an EMBL/GenBank/DDBJ whole genome shotgun (WGS) entry which is preliminary data.</text>
</comment>
<proteinExistence type="predicted"/>
<organism evidence="1 2">
    <name type="scientific">Gigaspora rosea</name>
    <dbReference type="NCBI Taxonomy" id="44941"/>
    <lineage>
        <taxon>Eukaryota</taxon>
        <taxon>Fungi</taxon>
        <taxon>Fungi incertae sedis</taxon>
        <taxon>Mucoromycota</taxon>
        <taxon>Glomeromycotina</taxon>
        <taxon>Glomeromycetes</taxon>
        <taxon>Diversisporales</taxon>
        <taxon>Gigasporaceae</taxon>
        <taxon>Gigaspora</taxon>
    </lineage>
</organism>
<evidence type="ECO:0000313" key="1">
    <source>
        <dbReference type="EMBL" id="RIA99786.1"/>
    </source>
</evidence>
<name>A0A397TS84_9GLOM</name>
<sequence length="53" mass="6266">MKIKNFKTSYTTNPCKDRYFEAGSQSTVRQELVRAYASRQRSSCYLYLIVFLC</sequence>
<dbReference type="OrthoDB" id="21225at2759"/>
<dbReference type="AlphaFoldDB" id="A0A397TS84"/>
<accession>A0A397TS84</accession>
<protein>
    <submittedName>
        <fullName evidence="1">Uncharacterized protein</fullName>
    </submittedName>
</protein>
<reference evidence="1 2" key="1">
    <citation type="submission" date="2018-06" db="EMBL/GenBank/DDBJ databases">
        <title>Comparative genomics reveals the genomic features of Rhizophagus irregularis, R. cerebriforme, R. diaphanum and Gigaspora rosea, and their symbiotic lifestyle signature.</title>
        <authorList>
            <person name="Morin E."/>
            <person name="San Clemente H."/>
            <person name="Chen E.C.H."/>
            <person name="De La Providencia I."/>
            <person name="Hainaut M."/>
            <person name="Kuo A."/>
            <person name="Kohler A."/>
            <person name="Murat C."/>
            <person name="Tang N."/>
            <person name="Roy S."/>
            <person name="Loubradou J."/>
            <person name="Henrissat B."/>
            <person name="Grigoriev I.V."/>
            <person name="Corradi N."/>
            <person name="Roux C."/>
            <person name="Martin F.M."/>
        </authorList>
    </citation>
    <scope>NUCLEOTIDE SEQUENCE [LARGE SCALE GENOMIC DNA]</scope>
    <source>
        <strain evidence="1 2">DAOM 194757</strain>
    </source>
</reference>